<evidence type="ECO:0000259" key="7">
    <source>
        <dbReference type="PROSITE" id="PS50950"/>
    </source>
</evidence>
<dbReference type="PANTHER" id="PTHR46600">
    <property type="entry name" value="THAP DOMAIN-CONTAINING"/>
    <property type="match status" value="1"/>
</dbReference>
<dbReference type="GO" id="GO:0001935">
    <property type="term" value="P:endothelial cell proliferation"/>
    <property type="evidence" value="ECO:0007669"/>
    <property type="project" value="UniProtKB-UniRule"/>
</dbReference>
<dbReference type="GO" id="GO:0000978">
    <property type="term" value="F:RNA polymerase II cis-regulatory region sequence-specific DNA binding"/>
    <property type="evidence" value="ECO:0007669"/>
    <property type="project" value="TreeGrafter"/>
</dbReference>
<reference evidence="8" key="1">
    <citation type="submission" date="2025-05" db="UniProtKB">
        <authorList>
            <consortium name="Ensembl"/>
        </authorList>
    </citation>
    <scope>IDENTIFICATION</scope>
</reference>
<dbReference type="InterPro" id="IPR038441">
    <property type="entry name" value="THAP_Znf_sf"/>
</dbReference>
<proteinExistence type="inferred from homology"/>
<feature type="domain" description="THAP-type" evidence="7">
    <location>
        <begin position="1"/>
        <end position="80"/>
    </location>
</feature>
<keyword evidence="6" id="KW-0175">Coiled coil</keyword>
<dbReference type="Ensembl" id="ENSCCRT00000139145.1">
    <property type="protein sequence ID" value="ENSCCRP00000109182.1"/>
    <property type="gene ID" value="ENSCCRG00000073627.1"/>
</dbReference>
<organism evidence="8 9">
    <name type="scientific">Cyprinus carpio carpio</name>
    <dbReference type="NCBI Taxonomy" id="630221"/>
    <lineage>
        <taxon>Eukaryota</taxon>
        <taxon>Metazoa</taxon>
        <taxon>Chordata</taxon>
        <taxon>Craniata</taxon>
        <taxon>Vertebrata</taxon>
        <taxon>Euteleostomi</taxon>
        <taxon>Actinopterygii</taxon>
        <taxon>Neopterygii</taxon>
        <taxon>Teleostei</taxon>
        <taxon>Ostariophysi</taxon>
        <taxon>Cypriniformes</taxon>
        <taxon>Cyprinidae</taxon>
        <taxon>Cyprininae</taxon>
        <taxon>Cyprinus</taxon>
    </lineage>
</organism>
<dbReference type="AlphaFoldDB" id="A0A9J8AK37"/>
<evidence type="ECO:0000256" key="3">
    <source>
        <dbReference type="ARBA" id="ARBA00022833"/>
    </source>
</evidence>
<keyword evidence="6" id="KW-0539">Nucleus</keyword>
<protein>
    <recommendedName>
        <fullName evidence="6">THAP domain-containing protein 1</fullName>
    </recommendedName>
</protein>
<comment type="similarity">
    <text evidence="6">Belongs to the THAP1 family.</text>
</comment>
<keyword evidence="1" id="KW-0479">Metal-binding</keyword>
<dbReference type="Gene3D" id="6.20.210.20">
    <property type="entry name" value="THAP domain"/>
    <property type="match status" value="1"/>
</dbReference>
<evidence type="ECO:0000256" key="1">
    <source>
        <dbReference type="ARBA" id="ARBA00022723"/>
    </source>
</evidence>
<dbReference type="Pfam" id="PF05485">
    <property type="entry name" value="THAP"/>
    <property type="match status" value="1"/>
</dbReference>
<dbReference type="PANTHER" id="PTHR46600:SF7">
    <property type="entry name" value="SI:DKEY-228B2.6-RELATED"/>
    <property type="match status" value="1"/>
</dbReference>
<keyword evidence="3" id="KW-0862">Zinc</keyword>
<name>A0A9J8AK37_CYPCA</name>
<dbReference type="GeneTree" id="ENSGT00990000210005"/>
<dbReference type="GO" id="GO:0008270">
    <property type="term" value="F:zinc ion binding"/>
    <property type="evidence" value="ECO:0007669"/>
    <property type="project" value="UniProtKB-KW"/>
</dbReference>
<dbReference type="PROSITE" id="PS50950">
    <property type="entry name" value="ZF_THAP"/>
    <property type="match status" value="1"/>
</dbReference>
<comment type="subcellular location">
    <subcellularLocation>
        <location evidence="6">Nucleus</location>
        <location evidence="6">Nucleoplasm</location>
    </subcellularLocation>
</comment>
<evidence type="ECO:0000256" key="4">
    <source>
        <dbReference type="ARBA" id="ARBA00023125"/>
    </source>
</evidence>
<dbReference type="OMA" id="LKRYEMG"/>
<dbReference type="GO" id="GO:0006357">
    <property type="term" value="P:regulation of transcription by RNA polymerase II"/>
    <property type="evidence" value="ECO:0007669"/>
    <property type="project" value="TreeGrafter"/>
</dbReference>
<dbReference type="GO" id="GO:0003700">
    <property type="term" value="F:DNA-binding transcription factor activity"/>
    <property type="evidence" value="ECO:0007669"/>
    <property type="project" value="UniProtKB-UniRule"/>
</dbReference>
<dbReference type="SMART" id="SM00980">
    <property type="entry name" value="THAP"/>
    <property type="match status" value="1"/>
</dbReference>
<dbReference type="SMART" id="SM00692">
    <property type="entry name" value="DM3"/>
    <property type="match status" value="1"/>
</dbReference>
<keyword evidence="6" id="KW-0805">Transcription regulation</keyword>
<dbReference type="InterPro" id="IPR026516">
    <property type="entry name" value="THAP1/10"/>
</dbReference>
<evidence type="ECO:0000313" key="9">
    <source>
        <dbReference type="Proteomes" id="UP001108240"/>
    </source>
</evidence>
<dbReference type="GO" id="GO:0005654">
    <property type="term" value="C:nucleoplasm"/>
    <property type="evidence" value="ECO:0007669"/>
    <property type="project" value="UniProtKB-SubCell"/>
</dbReference>
<keyword evidence="9" id="KW-1185">Reference proteome</keyword>
<sequence length="127" mass="14599">MARRCIFGCRTHGTLFPFPKIPSLRSRWLDFLHFEEGGITEWSRMCSKHFTRECFINWTEYEMGFVRYLSLTDNAVPSVYTVGTSQSLTPVSSDVACQCHAPSLKNVSVQTETHKQKRRSKGKVIGY</sequence>
<evidence type="ECO:0000256" key="2">
    <source>
        <dbReference type="ARBA" id="ARBA00022771"/>
    </source>
</evidence>
<comment type="function">
    <text evidence="6">DNA-binding transcription regulator that regulates endothelial cell proliferation and G1/S cell-cycle progression. Specifically binds the 5'-[AT]NTNN[GT]GGCA[AGT]-3' core DNA sequence and acts by modulating expression of pRB-E2F cell-cycle target genes.</text>
</comment>
<keyword evidence="2 5" id="KW-0863">Zinc-finger</keyword>
<accession>A0A9J8AK37</accession>
<keyword evidence="4 5" id="KW-0238">DNA-binding</keyword>
<keyword evidence="6" id="KW-0131">Cell cycle</keyword>
<evidence type="ECO:0000256" key="6">
    <source>
        <dbReference type="RuleBase" id="RU369073"/>
    </source>
</evidence>
<evidence type="ECO:0000256" key="5">
    <source>
        <dbReference type="PROSITE-ProRule" id="PRU00309"/>
    </source>
</evidence>
<dbReference type="InterPro" id="IPR006612">
    <property type="entry name" value="THAP_Znf"/>
</dbReference>
<dbReference type="SUPFAM" id="SSF57716">
    <property type="entry name" value="Glucocorticoid receptor-like (DNA-binding domain)"/>
    <property type="match status" value="1"/>
</dbReference>
<dbReference type="Proteomes" id="UP001108240">
    <property type="component" value="Unplaced"/>
</dbReference>
<dbReference type="Ensembl" id="ENSCCRT00000142796.1">
    <property type="protein sequence ID" value="ENSCCRP00000142926.1"/>
    <property type="gene ID" value="ENSCCRG00000073869.1"/>
</dbReference>
<keyword evidence="6" id="KW-0804">Transcription</keyword>
<evidence type="ECO:0000313" key="8">
    <source>
        <dbReference type="Ensembl" id="ENSCCRP00000142926.1"/>
    </source>
</evidence>